<dbReference type="Pfam" id="PF13638">
    <property type="entry name" value="PIN_4"/>
    <property type="match status" value="1"/>
</dbReference>
<dbReference type="Pfam" id="PF10373">
    <property type="entry name" value="EST1_DNA_bind"/>
    <property type="match status" value="1"/>
</dbReference>
<evidence type="ECO:0000256" key="5">
    <source>
        <dbReference type="ARBA" id="ARBA00023242"/>
    </source>
</evidence>
<name>A0A813SCM3_9BILA</name>
<organism evidence="9 11">
    <name type="scientific">Didymodactylos carnosus</name>
    <dbReference type="NCBI Taxonomy" id="1234261"/>
    <lineage>
        <taxon>Eukaryota</taxon>
        <taxon>Metazoa</taxon>
        <taxon>Spiralia</taxon>
        <taxon>Gnathifera</taxon>
        <taxon>Rotifera</taxon>
        <taxon>Eurotatoria</taxon>
        <taxon>Bdelloidea</taxon>
        <taxon>Philodinida</taxon>
        <taxon>Philodinidae</taxon>
        <taxon>Didymodactylos</taxon>
    </lineage>
</organism>
<dbReference type="EMBL" id="CAJNOQ010000385">
    <property type="protein sequence ID" value="CAF0795184.1"/>
    <property type="molecule type" value="Genomic_DNA"/>
</dbReference>
<keyword evidence="4" id="KW-0866">Nonsense-mediated mRNA decay</keyword>
<feature type="compositionally biased region" description="Polar residues" evidence="7">
    <location>
        <begin position="62"/>
        <end position="105"/>
    </location>
</feature>
<feature type="compositionally biased region" description="Basic and acidic residues" evidence="7">
    <location>
        <begin position="160"/>
        <end position="175"/>
    </location>
</feature>
<evidence type="ECO:0000313" key="10">
    <source>
        <dbReference type="EMBL" id="CAF3579702.1"/>
    </source>
</evidence>
<dbReference type="Proteomes" id="UP000663829">
    <property type="component" value="Unassembled WGS sequence"/>
</dbReference>
<dbReference type="InterPro" id="IPR011990">
    <property type="entry name" value="TPR-like_helical_dom_sf"/>
</dbReference>
<gene>
    <name evidence="9" type="ORF">GPM918_LOCUS3213</name>
    <name evidence="10" type="ORF">SRO942_LOCUS3213</name>
</gene>
<feature type="compositionally biased region" description="Basic and acidic residues" evidence="7">
    <location>
        <begin position="333"/>
        <end position="342"/>
    </location>
</feature>
<dbReference type="PANTHER" id="PTHR15696:SF0">
    <property type="entry name" value="TELOMERASE-BINDING PROTEIN EST1A"/>
    <property type="match status" value="1"/>
</dbReference>
<dbReference type="GO" id="GO:0005697">
    <property type="term" value="C:telomerase holoenzyme complex"/>
    <property type="evidence" value="ECO:0007669"/>
    <property type="project" value="TreeGrafter"/>
</dbReference>
<dbReference type="GO" id="GO:0000184">
    <property type="term" value="P:nuclear-transcribed mRNA catabolic process, nonsense-mediated decay"/>
    <property type="evidence" value="ECO:0007669"/>
    <property type="project" value="UniProtKB-KW"/>
</dbReference>
<evidence type="ECO:0000256" key="7">
    <source>
        <dbReference type="SAM" id="MobiDB-lite"/>
    </source>
</evidence>
<dbReference type="InterPro" id="IPR019458">
    <property type="entry name" value="Est1-like_N"/>
</dbReference>
<dbReference type="CDD" id="cd09885">
    <property type="entry name" value="PIN_Smg6-like"/>
    <property type="match status" value="1"/>
</dbReference>
<dbReference type="GO" id="GO:0070034">
    <property type="term" value="F:telomerase RNA binding"/>
    <property type="evidence" value="ECO:0007669"/>
    <property type="project" value="TreeGrafter"/>
</dbReference>
<dbReference type="InterPro" id="IPR018834">
    <property type="entry name" value="DNA/RNA-bd_Est1-type"/>
</dbReference>
<dbReference type="GO" id="GO:0005737">
    <property type="term" value="C:cytoplasm"/>
    <property type="evidence" value="ECO:0007669"/>
    <property type="project" value="UniProtKB-SubCell"/>
</dbReference>
<feature type="compositionally biased region" description="Low complexity" evidence="7">
    <location>
        <begin position="38"/>
        <end position="61"/>
    </location>
</feature>
<comment type="subcellular location">
    <subcellularLocation>
        <location evidence="2">Cytoplasm</location>
    </subcellularLocation>
    <subcellularLocation>
        <location evidence="1">Nucleus</location>
    </subcellularLocation>
</comment>
<keyword evidence="11" id="KW-1185">Reference proteome</keyword>
<evidence type="ECO:0000256" key="6">
    <source>
        <dbReference type="SAM" id="Coils"/>
    </source>
</evidence>
<evidence type="ECO:0000256" key="2">
    <source>
        <dbReference type="ARBA" id="ARBA00004496"/>
    </source>
</evidence>
<dbReference type="EMBL" id="CAJOBC010000385">
    <property type="protein sequence ID" value="CAF3579702.1"/>
    <property type="molecule type" value="Genomic_DNA"/>
</dbReference>
<evidence type="ECO:0000256" key="4">
    <source>
        <dbReference type="ARBA" id="ARBA00023161"/>
    </source>
</evidence>
<reference evidence="9" key="1">
    <citation type="submission" date="2021-02" db="EMBL/GenBank/DDBJ databases">
        <authorList>
            <person name="Nowell W R."/>
        </authorList>
    </citation>
    <scope>NUCLEOTIDE SEQUENCE</scope>
</reference>
<proteinExistence type="predicted"/>
<sequence>MSATDEINNKSDLNKNKKPDLPRFYVAKGKYSSRLNKEQQQQQQESNNSNNNSFGNFSSNQTAKLNNIKPAQQQSAKNKISNEQRQSSYNHKNPGNYSYGSHYDNYTHSNNNADYYGDYNQRSYHERYQNDYYDSYYDYHNENYQKQQPQQQQRRPHTAKGHDNMTHNPPHDKNKQNVNNKKNLANNRNTTVSTTKQLTSSLTELNHREECIPKKSDNKFNEKTGEEIKRESTSDNQIEDALNNENMTFENKRLLEMTPSPPLSTTKQDNNERTNDTSISQSQISDQKQKSTHDDRINEVLEASSAGDVLKLSNSHHRGILFINKDEKIASNHVEKSDDNKNVHQTVSDQTLSRSSQNETLKQQQYYNQNRKHQQHHQNEKKLSTQQSIRGLTNITRKLYDPNAPLDHIVKSSSIHSFDTDTPPVRSKQTFQKIPANPLLLSNVQQLQHHPPPPQSAPPTLSTLKQMQEFYQHYQSQFFNYDLWHQTYGQINNETCMQAVQAIQFRKQAYDYWMSQIQNMERSLSIYLKNSPYMEANFPRMMEAKTALQQAYVHAMMTDIETSLTRNLDATLWKCCFHDVIEIFRHIEPDKSSASGNIKAMIRTIIDDGEKFFLAFIRQLESAFGLDTRLYFNPNIYPPEITNVYMKYALLCAQHCYLNMGDLARYKENNMNGNDYSQARKYYLNARSLYPKNGKAYKQLAILACITHRRLDCVYYYVRALATTTTIQTDNIRQSLMSLFDEARRRLDMFEKDLSKDMKDREKKNERKIRSGNQKLEIWKRTDGSVCGTSTDENNSTTNNNGFDTSVSQQELNRWFMLNYITVHGKLFTRTGMETYTEYCSKMLHQFQSLLRYDPSPLGKQQLVQIMGINMYQIDVAKQMKVKPNVIVRSQFEESSLQLALDMFGILTEETSKMLDRYMKIKPTNQSLPILNSWLQQVFPALKVFTDWMTCHSSVWLPLPDQLPIEYGPHPDILTSLAKIINHIRNIDRSHIQLGSQMNDGIPVILEEDVELSGFVPLMTLPVDNVQTIADTPLDEAKNSKRVGRLCFVADFFCGLEPPVFIYDVRNKTYHSVLKSQIHSERSTNPIQNVSSDQDGNDVAPLLSQLVEPGSPDSLSDNMNELKRKKRQLENQLAEKKKQEQVVKDILNTSRLIEIEVVPRFLVLDTNCFINYLPKIQKLIKQAKFTIIIPLVVICELDKLSVSTNADDDSYEHAEMVRRQAILAVKLIEECFEQKEKRVQAMTGEGNIMDSIQFRNEIKKNESNDDIILGCCLKYCKDNPREFFPQNKDEAIRLHRDVVLVTDDRNLRLKAQARNVPVKDFPKFIQLVQITL</sequence>
<feature type="compositionally biased region" description="Low complexity" evidence="7">
    <location>
        <begin position="276"/>
        <end position="286"/>
    </location>
</feature>
<dbReference type="SUPFAM" id="SSF48452">
    <property type="entry name" value="TPR-like"/>
    <property type="match status" value="1"/>
</dbReference>
<evidence type="ECO:0000259" key="8">
    <source>
        <dbReference type="SMART" id="SM00670"/>
    </source>
</evidence>
<feature type="region of interest" description="Disordered" evidence="7">
    <location>
        <begin position="1"/>
        <end position="105"/>
    </location>
</feature>
<feature type="domain" description="PIN" evidence="8">
    <location>
        <begin position="1160"/>
        <end position="1309"/>
    </location>
</feature>
<dbReference type="SMART" id="SM00670">
    <property type="entry name" value="PINc"/>
    <property type="match status" value="1"/>
</dbReference>
<keyword evidence="3" id="KW-0963">Cytoplasm</keyword>
<protein>
    <recommendedName>
        <fullName evidence="8">PIN domain-containing protein</fullName>
    </recommendedName>
</protein>
<dbReference type="InterPro" id="IPR029060">
    <property type="entry name" value="PIN-like_dom_sf"/>
</dbReference>
<dbReference type="Proteomes" id="UP000681722">
    <property type="component" value="Unassembled WGS sequence"/>
</dbReference>
<evidence type="ECO:0000256" key="1">
    <source>
        <dbReference type="ARBA" id="ARBA00004123"/>
    </source>
</evidence>
<feature type="compositionally biased region" description="Basic and acidic residues" evidence="7">
    <location>
        <begin position="7"/>
        <end position="21"/>
    </location>
</feature>
<keyword evidence="5" id="KW-0539">Nucleus</keyword>
<keyword evidence="6" id="KW-0175">Coiled coil</keyword>
<feature type="compositionally biased region" description="Basic and acidic residues" evidence="7">
    <location>
        <begin position="205"/>
        <end position="233"/>
    </location>
</feature>
<dbReference type="Gene3D" id="1.25.40.10">
    <property type="entry name" value="Tetratricopeptide repeat domain"/>
    <property type="match status" value="1"/>
</dbReference>
<feature type="region of interest" description="Disordered" evidence="7">
    <location>
        <begin position="145"/>
        <end position="294"/>
    </location>
</feature>
<evidence type="ECO:0000313" key="9">
    <source>
        <dbReference type="EMBL" id="CAF0795184.1"/>
    </source>
</evidence>
<feature type="coiled-coil region" evidence="6">
    <location>
        <begin position="1112"/>
        <end position="1149"/>
    </location>
</feature>
<dbReference type="SUPFAM" id="SSF88723">
    <property type="entry name" value="PIN domain-like"/>
    <property type="match status" value="1"/>
</dbReference>
<dbReference type="Gene3D" id="3.40.50.1010">
    <property type="entry name" value="5'-nuclease"/>
    <property type="match status" value="1"/>
</dbReference>
<feature type="compositionally biased region" description="Polar residues" evidence="7">
    <location>
        <begin position="343"/>
        <end position="360"/>
    </location>
</feature>
<dbReference type="PANTHER" id="PTHR15696">
    <property type="entry name" value="SMG-7 SUPPRESSOR WITH MORPHOLOGICAL EFFECT ON GENITALIA PROTEIN 7"/>
    <property type="match status" value="1"/>
</dbReference>
<evidence type="ECO:0000256" key="3">
    <source>
        <dbReference type="ARBA" id="ARBA00022490"/>
    </source>
</evidence>
<comment type="caution">
    <text evidence="9">The sequence shown here is derived from an EMBL/GenBank/DDBJ whole genome shotgun (WGS) entry which is preliminary data.</text>
</comment>
<accession>A0A813SCM3</accession>
<dbReference type="OrthoDB" id="2017974at2759"/>
<evidence type="ECO:0000313" key="11">
    <source>
        <dbReference type="Proteomes" id="UP000663829"/>
    </source>
</evidence>
<feature type="region of interest" description="Disordered" evidence="7">
    <location>
        <begin position="333"/>
        <end position="360"/>
    </location>
</feature>
<dbReference type="InterPro" id="IPR002716">
    <property type="entry name" value="PIN_dom"/>
</dbReference>
<dbReference type="Pfam" id="PF10374">
    <property type="entry name" value="EST1"/>
    <property type="match status" value="1"/>
</dbReference>
<dbReference type="GO" id="GO:0042162">
    <property type="term" value="F:telomeric DNA binding"/>
    <property type="evidence" value="ECO:0007669"/>
    <property type="project" value="TreeGrafter"/>
</dbReference>
<dbReference type="InterPro" id="IPR045153">
    <property type="entry name" value="Est1/Ebs1-like"/>
</dbReference>
<feature type="compositionally biased region" description="Polar residues" evidence="7">
    <location>
        <begin position="190"/>
        <end position="204"/>
    </location>
</feature>
<feature type="compositionally biased region" description="Low complexity" evidence="7">
    <location>
        <begin position="176"/>
        <end position="189"/>
    </location>
</feature>